<dbReference type="PROSITE" id="PS51257">
    <property type="entry name" value="PROKAR_LIPOPROTEIN"/>
    <property type="match status" value="1"/>
</dbReference>
<evidence type="ECO:0000256" key="1">
    <source>
        <dbReference type="SAM" id="SignalP"/>
    </source>
</evidence>
<protein>
    <recommendedName>
        <fullName evidence="3">Lipoprotein</fullName>
    </recommendedName>
</protein>
<sequence>MTRHIYARTLTASMALLLAATLTSCGEKEPSAVEKDLAEKCGGRITAGSLGFRFDEGVKTKAIGSWHKSGNGQCLITANDKHDFWTAFHLQILQGDNAREVEALRRDRCADDRSDPARYPGYADGEGFCSAYDTLNPGGGYRAVGAVDRYYVEIRLPGDRPNSHPDAPKKPRERFSKVMDDLREYYKG</sequence>
<dbReference type="RefSeq" id="WP_369161328.1">
    <property type="nucleotide sequence ID" value="NZ_CP163429.1"/>
</dbReference>
<keyword evidence="1" id="KW-0732">Signal</keyword>
<name>A0AB39LYN1_9ACTN</name>
<feature type="signal peptide" evidence="1">
    <location>
        <begin position="1"/>
        <end position="19"/>
    </location>
</feature>
<accession>A0AB39LYN1</accession>
<dbReference type="AlphaFoldDB" id="A0AB39LYN1"/>
<dbReference type="EMBL" id="CP163429">
    <property type="protein sequence ID" value="XDP97956.1"/>
    <property type="molecule type" value="Genomic_DNA"/>
</dbReference>
<gene>
    <name evidence="2" type="ORF">AB5J57_32550</name>
</gene>
<proteinExistence type="predicted"/>
<feature type="chain" id="PRO_5044251877" description="Lipoprotein" evidence="1">
    <location>
        <begin position="20"/>
        <end position="188"/>
    </location>
</feature>
<reference evidence="2" key="1">
    <citation type="submission" date="2024-07" db="EMBL/GenBank/DDBJ databases">
        <authorList>
            <person name="Yu S.T."/>
        </authorList>
    </citation>
    <scope>NUCLEOTIDE SEQUENCE</scope>
    <source>
        <strain evidence="2">R02</strain>
    </source>
</reference>
<evidence type="ECO:0008006" key="3">
    <source>
        <dbReference type="Google" id="ProtNLM"/>
    </source>
</evidence>
<organism evidence="2">
    <name type="scientific">Streptomyces sp. R02</name>
    <dbReference type="NCBI Taxonomy" id="3238623"/>
    <lineage>
        <taxon>Bacteria</taxon>
        <taxon>Bacillati</taxon>
        <taxon>Actinomycetota</taxon>
        <taxon>Actinomycetes</taxon>
        <taxon>Kitasatosporales</taxon>
        <taxon>Streptomycetaceae</taxon>
        <taxon>Streptomyces</taxon>
    </lineage>
</organism>
<evidence type="ECO:0000313" key="2">
    <source>
        <dbReference type="EMBL" id="XDP97956.1"/>
    </source>
</evidence>